<dbReference type="Gene3D" id="1.10.1380.10">
    <property type="entry name" value="Neutral endopeptidase , domain2"/>
    <property type="match status" value="1"/>
</dbReference>
<evidence type="ECO:0000256" key="3">
    <source>
        <dbReference type="ARBA" id="ARBA00022670"/>
    </source>
</evidence>
<keyword evidence="4" id="KW-0479">Metal-binding</keyword>
<evidence type="ECO:0000313" key="11">
    <source>
        <dbReference type="Proteomes" id="UP000757900"/>
    </source>
</evidence>
<dbReference type="SUPFAM" id="SSF55486">
    <property type="entry name" value="Metalloproteases ('zincins'), catalytic domain"/>
    <property type="match status" value="1"/>
</dbReference>
<evidence type="ECO:0000313" key="10">
    <source>
        <dbReference type="EMBL" id="MBF0934597.1"/>
    </source>
</evidence>
<dbReference type="InterPro" id="IPR024079">
    <property type="entry name" value="MetalloPept_cat_dom_sf"/>
</dbReference>
<sequence>MTHKVERDLIKTDLFQAVNGAWLETAVIPDDKPTTGGFSDLADKVEADLMKDLADLIDQPDSLTKMQKEMVAYYQLALDKEGRAALGMSPLRPYIERIQALTSVADLTEWAKTGILEGLPGPFGLGVIQDMADSNRYVVHLGRPGLILPDRTYYEPDHAQGQQLLAVYRQVALDLLALLGLDVKEAVELVTAGMAFDARLAPYTLSKEEAAEYVVFHNPRKLDQVAAYSDQIDFKAVLESVLGGLPETLNVGEPKFFEAFKQLVDQADLTELKAWLTLRLVTGATSYLSEEARAISHRMTQALTGNPAMRPFEKLAYSHVNQAFDQVLGDFYAQRYFGPEAKEDVTQMVKNMIAIYQKRLETKEWLSPATREKAILKLQKMDLLVGYPDKIPPVYEELVVGDRNFFQASIYFTQVATRYNLSKWNKPVDRDLWEISANTVNAYYDPSNNLICFPAAILQAPFYSLQQSASANYGGIGAVIAHEISHAFDNNGAQFDETGSLSNWWTEEDLAHFNNLADKMIKLWDGIPFGDGKINGTLTVSENIADAGGLSCALEAAQALPDADLEDFFFNWARVWCRKARPEYVNLLLNIDVHSPGELRANMAPKNLAAFYETFGIEPGDAMYLAPEDRVTIW</sequence>
<dbReference type="Pfam" id="PF05649">
    <property type="entry name" value="Peptidase_M13_N"/>
    <property type="match status" value="1"/>
</dbReference>
<protein>
    <submittedName>
        <fullName evidence="10">M13 family metallopeptidase</fullName>
    </submittedName>
</protein>
<evidence type="ECO:0000256" key="6">
    <source>
        <dbReference type="ARBA" id="ARBA00022833"/>
    </source>
</evidence>
<evidence type="ECO:0000256" key="7">
    <source>
        <dbReference type="ARBA" id="ARBA00023049"/>
    </source>
</evidence>
<dbReference type="Pfam" id="PF01431">
    <property type="entry name" value="Peptidase_M13"/>
    <property type="match status" value="1"/>
</dbReference>
<dbReference type="InterPro" id="IPR008753">
    <property type="entry name" value="Peptidase_M13_N"/>
</dbReference>
<keyword evidence="7" id="KW-0482">Metalloprotease</keyword>
<evidence type="ECO:0000256" key="5">
    <source>
        <dbReference type="ARBA" id="ARBA00022801"/>
    </source>
</evidence>
<dbReference type="AlphaFoldDB" id="A0A929QTL3"/>
<keyword evidence="5" id="KW-0378">Hydrolase</keyword>
<comment type="caution">
    <text evidence="10">The sequence shown here is derived from an EMBL/GenBank/DDBJ whole genome shotgun (WGS) entry which is preliminary data.</text>
</comment>
<comment type="similarity">
    <text evidence="2">Belongs to the peptidase M13 family.</text>
</comment>
<dbReference type="GO" id="GO:0005886">
    <property type="term" value="C:plasma membrane"/>
    <property type="evidence" value="ECO:0007669"/>
    <property type="project" value="TreeGrafter"/>
</dbReference>
<reference evidence="10" key="1">
    <citation type="submission" date="2020-04" db="EMBL/GenBank/DDBJ databases">
        <title>Deep metagenomics examines the oral microbiome during advanced dental caries in children, revealing novel taxa and co-occurrences with host molecules.</title>
        <authorList>
            <person name="Baker J.L."/>
            <person name="Morton J.T."/>
            <person name="Dinis M."/>
            <person name="Alvarez R."/>
            <person name="Tran N.C."/>
            <person name="Knight R."/>
            <person name="Edlund A."/>
        </authorList>
    </citation>
    <scope>NUCLEOTIDE SEQUENCE</scope>
    <source>
        <strain evidence="10">JCVI_23_bin.16</strain>
    </source>
</reference>
<evidence type="ECO:0000256" key="2">
    <source>
        <dbReference type="ARBA" id="ARBA00007357"/>
    </source>
</evidence>
<feature type="domain" description="Peptidase M13 N-terminal" evidence="9">
    <location>
        <begin position="11"/>
        <end position="388"/>
    </location>
</feature>
<dbReference type="PROSITE" id="PS51885">
    <property type="entry name" value="NEPRILYSIN"/>
    <property type="match status" value="1"/>
</dbReference>
<dbReference type="GO" id="GO:0004222">
    <property type="term" value="F:metalloendopeptidase activity"/>
    <property type="evidence" value="ECO:0007669"/>
    <property type="project" value="InterPro"/>
</dbReference>
<dbReference type="PANTHER" id="PTHR11733:SF167">
    <property type="entry name" value="FI17812P1-RELATED"/>
    <property type="match status" value="1"/>
</dbReference>
<dbReference type="Gene3D" id="3.40.390.10">
    <property type="entry name" value="Collagenase (Catalytic Domain)"/>
    <property type="match status" value="1"/>
</dbReference>
<dbReference type="InterPro" id="IPR042089">
    <property type="entry name" value="Peptidase_M13_dom_2"/>
</dbReference>
<dbReference type="GO" id="GO:0016485">
    <property type="term" value="P:protein processing"/>
    <property type="evidence" value="ECO:0007669"/>
    <property type="project" value="TreeGrafter"/>
</dbReference>
<keyword evidence="3" id="KW-0645">Protease</keyword>
<dbReference type="GO" id="GO:0046872">
    <property type="term" value="F:metal ion binding"/>
    <property type="evidence" value="ECO:0007669"/>
    <property type="project" value="UniProtKB-KW"/>
</dbReference>
<dbReference type="InterPro" id="IPR000718">
    <property type="entry name" value="Peptidase_M13"/>
</dbReference>
<dbReference type="CDD" id="cd08662">
    <property type="entry name" value="M13"/>
    <property type="match status" value="1"/>
</dbReference>
<dbReference type="Proteomes" id="UP000757900">
    <property type="component" value="Unassembled WGS sequence"/>
</dbReference>
<name>A0A929QTL3_ABIDE</name>
<evidence type="ECO:0000259" key="9">
    <source>
        <dbReference type="Pfam" id="PF05649"/>
    </source>
</evidence>
<evidence type="ECO:0000259" key="8">
    <source>
        <dbReference type="Pfam" id="PF01431"/>
    </source>
</evidence>
<dbReference type="EMBL" id="JABZFV010000040">
    <property type="protein sequence ID" value="MBF0934597.1"/>
    <property type="molecule type" value="Genomic_DNA"/>
</dbReference>
<dbReference type="InterPro" id="IPR018497">
    <property type="entry name" value="Peptidase_M13_C"/>
</dbReference>
<proteinExistence type="inferred from homology"/>
<keyword evidence="6" id="KW-0862">Zinc</keyword>
<feature type="domain" description="Peptidase M13 C-terminal" evidence="8">
    <location>
        <begin position="441"/>
        <end position="631"/>
    </location>
</feature>
<evidence type="ECO:0000256" key="4">
    <source>
        <dbReference type="ARBA" id="ARBA00022723"/>
    </source>
</evidence>
<accession>A0A929QTL3</accession>
<dbReference type="PANTHER" id="PTHR11733">
    <property type="entry name" value="ZINC METALLOPROTEASE FAMILY M13 NEPRILYSIN-RELATED"/>
    <property type="match status" value="1"/>
</dbReference>
<dbReference type="PRINTS" id="PR00786">
    <property type="entry name" value="NEPRILYSIN"/>
</dbReference>
<evidence type="ECO:0000256" key="1">
    <source>
        <dbReference type="ARBA" id="ARBA00001947"/>
    </source>
</evidence>
<comment type="cofactor">
    <cofactor evidence="1">
        <name>Zn(2+)</name>
        <dbReference type="ChEBI" id="CHEBI:29105"/>
    </cofactor>
</comment>
<gene>
    <name evidence="10" type="ORF">HXK00_02995</name>
</gene>
<organism evidence="10 11">
    <name type="scientific">Abiotrophia defectiva</name>
    <name type="common">Streptococcus defectivus</name>
    <dbReference type="NCBI Taxonomy" id="46125"/>
    <lineage>
        <taxon>Bacteria</taxon>
        <taxon>Bacillati</taxon>
        <taxon>Bacillota</taxon>
        <taxon>Bacilli</taxon>
        <taxon>Lactobacillales</taxon>
        <taxon>Aerococcaceae</taxon>
        <taxon>Abiotrophia</taxon>
    </lineage>
</organism>